<dbReference type="SUPFAM" id="SSF54427">
    <property type="entry name" value="NTF2-like"/>
    <property type="match status" value="1"/>
</dbReference>
<feature type="domain" description="RNA polymerase sigma factor 70 region 4 type 2" evidence="3">
    <location>
        <begin position="115"/>
        <end position="164"/>
    </location>
</feature>
<dbReference type="Pfam" id="PF08281">
    <property type="entry name" value="Sigma70_r4_2"/>
    <property type="match status" value="1"/>
</dbReference>
<dbReference type="SUPFAM" id="SSF88946">
    <property type="entry name" value="Sigma2 domain of RNA polymerase sigma factors"/>
    <property type="match status" value="1"/>
</dbReference>
<feature type="domain" description="RNA polymerase sigma-70 region 2" evidence="2">
    <location>
        <begin position="16"/>
        <end position="79"/>
    </location>
</feature>
<dbReference type="Proteomes" id="UP001595579">
    <property type="component" value="Unassembled WGS sequence"/>
</dbReference>
<dbReference type="InterPro" id="IPR013324">
    <property type="entry name" value="RNA_pol_sigma_r3/r4-like"/>
</dbReference>
<organism evidence="4 5">
    <name type="scientific">Litchfieldella rifensis</name>
    <dbReference type="NCBI Taxonomy" id="762643"/>
    <lineage>
        <taxon>Bacteria</taxon>
        <taxon>Pseudomonadati</taxon>
        <taxon>Pseudomonadota</taxon>
        <taxon>Gammaproteobacteria</taxon>
        <taxon>Oceanospirillales</taxon>
        <taxon>Halomonadaceae</taxon>
        <taxon>Litchfieldella</taxon>
    </lineage>
</organism>
<comment type="caution">
    <text evidence="4">The sequence shown here is derived from an EMBL/GenBank/DDBJ whole genome shotgun (WGS) entry which is preliminary data.</text>
</comment>
<dbReference type="Gene3D" id="1.10.10.10">
    <property type="entry name" value="Winged helix-like DNA-binding domain superfamily/Winged helix DNA-binding domain"/>
    <property type="match status" value="1"/>
</dbReference>
<dbReference type="InterPro" id="IPR014284">
    <property type="entry name" value="RNA_pol_sigma-70_dom"/>
</dbReference>
<dbReference type="EMBL" id="JBHRUG010000027">
    <property type="protein sequence ID" value="MFC3284493.1"/>
    <property type="molecule type" value="Genomic_DNA"/>
</dbReference>
<evidence type="ECO:0000256" key="1">
    <source>
        <dbReference type="ARBA" id="ARBA00011344"/>
    </source>
</evidence>
<name>A0ABV7LPV8_9GAMM</name>
<dbReference type="Pfam" id="PF04542">
    <property type="entry name" value="Sigma70_r2"/>
    <property type="match status" value="1"/>
</dbReference>
<reference evidence="5" key="1">
    <citation type="journal article" date="2019" name="Int. J. Syst. Evol. Microbiol.">
        <title>The Global Catalogue of Microorganisms (GCM) 10K type strain sequencing project: providing services to taxonomists for standard genome sequencing and annotation.</title>
        <authorList>
            <consortium name="The Broad Institute Genomics Platform"/>
            <consortium name="The Broad Institute Genome Sequencing Center for Infectious Disease"/>
            <person name="Wu L."/>
            <person name="Ma J."/>
        </authorList>
    </citation>
    <scope>NUCLEOTIDE SEQUENCE [LARGE SCALE GENOMIC DNA]</scope>
    <source>
        <strain evidence="5">CECT 7698</strain>
    </source>
</reference>
<dbReference type="PANTHER" id="PTHR30173:SF43">
    <property type="entry name" value="ECF RNA POLYMERASE SIGMA FACTOR SIGI-RELATED"/>
    <property type="match status" value="1"/>
</dbReference>
<proteinExistence type="predicted"/>
<gene>
    <name evidence="4" type="ORF">ACFOEV_12855</name>
</gene>
<dbReference type="PANTHER" id="PTHR30173">
    <property type="entry name" value="SIGMA 19 FACTOR"/>
    <property type="match status" value="1"/>
</dbReference>
<dbReference type="NCBIfam" id="NF007214">
    <property type="entry name" value="PRK09636.1"/>
    <property type="match status" value="1"/>
</dbReference>
<dbReference type="NCBIfam" id="TIGR02937">
    <property type="entry name" value="sigma70-ECF"/>
    <property type="match status" value="1"/>
</dbReference>
<evidence type="ECO:0000313" key="4">
    <source>
        <dbReference type="EMBL" id="MFC3284493.1"/>
    </source>
</evidence>
<protein>
    <submittedName>
        <fullName evidence="4">Sigma-70 family RNA polymerase sigma factor</fullName>
    </submittedName>
</protein>
<sequence>MSDVQAARQPKPSHDFENHRAHLMRLAYRMLGSVAEAEDAVQDCYLRWHHQNRENVDDPHAYLSRIVTRLCLDRLKQARTQREVYIGPWLPEPLVEEWSATALPASHIEQDVSTALMMALERLSPLERAAFILHDIFDMEFEDVAATLGRTEAACRQLASRARSNVVASRPRFSLGQEESLRLTEAFFEASRSGDAADLQALLTDAARLHTDGGGRKRAALRVIEGACNIARFFAGLVRKSFAAEPIWTRQVRIDGLPGILSLEHDGTLQTTAIDVCDGRIQAIFVVRNPDKLRHLEAMLPDQVARQVVH</sequence>
<dbReference type="InterPro" id="IPR007627">
    <property type="entry name" value="RNA_pol_sigma70_r2"/>
</dbReference>
<dbReference type="Gene3D" id="3.10.450.50">
    <property type="match status" value="1"/>
</dbReference>
<dbReference type="SUPFAM" id="SSF88659">
    <property type="entry name" value="Sigma3 and sigma4 domains of RNA polymerase sigma factors"/>
    <property type="match status" value="1"/>
</dbReference>
<dbReference type="InterPro" id="IPR013325">
    <property type="entry name" value="RNA_pol_sigma_r2"/>
</dbReference>
<dbReference type="RefSeq" id="WP_386774530.1">
    <property type="nucleotide sequence ID" value="NZ_JBHRUG010000027.1"/>
</dbReference>
<dbReference type="InterPro" id="IPR013249">
    <property type="entry name" value="RNA_pol_sigma70_r4_t2"/>
</dbReference>
<evidence type="ECO:0000259" key="2">
    <source>
        <dbReference type="Pfam" id="PF04542"/>
    </source>
</evidence>
<keyword evidence="5" id="KW-1185">Reference proteome</keyword>
<accession>A0ABV7LPV8</accession>
<dbReference type="InterPro" id="IPR036388">
    <property type="entry name" value="WH-like_DNA-bd_sf"/>
</dbReference>
<dbReference type="InterPro" id="IPR032710">
    <property type="entry name" value="NTF2-like_dom_sf"/>
</dbReference>
<comment type="subunit">
    <text evidence="1">Interacts transiently with the RNA polymerase catalytic core formed by RpoA, RpoB, RpoC and RpoZ (2 alpha, 1 beta, 1 beta' and 1 omega subunit) to form the RNA polymerase holoenzyme that can initiate transcription.</text>
</comment>
<dbReference type="Gene3D" id="1.10.1740.10">
    <property type="match status" value="1"/>
</dbReference>
<evidence type="ECO:0000313" key="5">
    <source>
        <dbReference type="Proteomes" id="UP001595579"/>
    </source>
</evidence>
<dbReference type="InterPro" id="IPR052704">
    <property type="entry name" value="ECF_Sigma-70_Domain"/>
</dbReference>
<evidence type="ECO:0000259" key="3">
    <source>
        <dbReference type="Pfam" id="PF08281"/>
    </source>
</evidence>